<keyword evidence="4" id="KW-1185">Reference proteome</keyword>
<dbReference type="OrthoDB" id="1657181at2759"/>
<feature type="signal peptide" evidence="2">
    <location>
        <begin position="1"/>
        <end position="15"/>
    </location>
</feature>
<proteinExistence type="predicted"/>
<evidence type="ECO:0000256" key="2">
    <source>
        <dbReference type="SAM" id="SignalP"/>
    </source>
</evidence>
<sequence length="332" mass="37376">MWQLLLTGLVAGSTAFIAKHIFTNPYSQIEKCEEEENLQESTPAATALFHSSPVTDELCFCLKKRTTCEFVAVRDSCLFGWGLGVGIMYMMYSGKAEISKLSTSMEEMSKVVHELRTELYKRKSAHAATSSEDFSSEKMQLMVNRTNMEDRESSGMKLCGLPIANDAEYPSSILTEEREPGVLEMDQLEAELESELQKLPWSSTAASGHDVTRLNLGKAEVSSEGFCELECRGVLPSELDNKLCHLLIEQQGNQIMGLESELHLAQSQLHEKEAELQALKDRVRSLTEFSLSGLSDDEVEVRSELAFNVEWDKKLQDRIRVKKINGWDVKNY</sequence>
<reference evidence="3" key="2">
    <citation type="journal article" date="2023" name="Int. J. Mol. Sci.">
        <title>De Novo Assembly and Annotation of 11 Diverse Shrub Willow (Salix) Genomes Reveals Novel Gene Organization in Sex-Linked Regions.</title>
        <authorList>
            <person name="Hyden B."/>
            <person name="Feng K."/>
            <person name="Yates T.B."/>
            <person name="Jawdy S."/>
            <person name="Cereghino C."/>
            <person name="Smart L.B."/>
            <person name="Muchero W."/>
        </authorList>
    </citation>
    <scope>NUCLEOTIDE SEQUENCE [LARGE SCALE GENOMIC DNA]</scope>
    <source>
        <tissue evidence="3">Shoot tip</tissue>
    </source>
</reference>
<dbReference type="EMBL" id="JAPFFL010000001">
    <property type="protein sequence ID" value="KAJ6750108.1"/>
    <property type="molecule type" value="Genomic_DNA"/>
</dbReference>
<accession>A0A9Q0VKK1</accession>
<evidence type="ECO:0000313" key="4">
    <source>
        <dbReference type="Proteomes" id="UP001151529"/>
    </source>
</evidence>
<organism evidence="3 4">
    <name type="scientific">Salix viminalis</name>
    <name type="common">Common osier</name>
    <name type="synonym">Basket willow</name>
    <dbReference type="NCBI Taxonomy" id="40686"/>
    <lineage>
        <taxon>Eukaryota</taxon>
        <taxon>Viridiplantae</taxon>
        <taxon>Streptophyta</taxon>
        <taxon>Embryophyta</taxon>
        <taxon>Tracheophyta</taxon>
        <taxon>Spermatophyta</taxon>
        <taxon>Magnoliopsida</taxon>
        <taxon>eudicotyledons</taxon>
        <taxon>Gunneridae</taxon>
        <taxon>Pentapetalae</taxon>
        <taxon>rosids</taxon>
        <taxon>fabids</taxon>
        <taxon>Malpighiales</taxon>
        <taxon>Salicaceae</taxon>
        <taxon>Saliceae</taxon>
        <taxon>Salix</taxon>
    </lineage>
</organism>
<dbReference type="InterPro" id="IPR040348">
    <property type="entry name" value="POLAR-like"/>
</dbReference>
<dbReference type="PANTHER" id="PTHR33476:SF4">
    <property type="entry name" value="POLAR LOCALIZATION DURING ASYMMETRIC DIVISION AND PROTEIN"/>
    <property type="match status" value="1"/>
</dbReference>
<gene>
    <name evidence="3" type="ORF">OIU85_000713</name>
</gene>
<evidence type="ECO:0000313" key="3">
    <source>
        <dbReference type="EMBL" id="KAJ6750108.1"/>
    </source>
</evidence>
<dbReference type="Proteomes" id="UP001151529">
    <property type="component" value="Chromosome 16"/>
</dbReference>
<evidence type="ECO:0000256" key="1">
    <source>
        <dbReference type="SAM" id="Coils"/>
    </source>
</evidence>
<keyword evidence="2" id="KW-0732">Signal</keyword>
<keyword evidence="1" id="KW-0175">Coiled coil</keyword>
<dbReference type="PANTHER" id="PTHR33476">
    <property type="entry name" value="EMB|CAB62613.1"/>
    <property type="match status" value="1"/>
</dbReference>
<dbReference type="GO" id="GO:0008356">
    <property type="term" value="P:asymmetric cell division"/>
    <property type="evidence" value="ECO:0007669"/>
    <property type="project" value="InterPro"/>
</dbReference>
<feature type="chain" id="PRO_5040379648" evidence="2">
    <location>
        <begin position="16"/>
        <end position="332"/>
    </location>
</feature>
<name>A0A9Q0VKK1_SALVM</name>
<dbReference type="AlphaFoldDB" id="A0A9Q0VKK1"/>
<comment type="caution">
    <text evidence="3">The sequence shown here is derived from an EMBL/GenBank/DDBJ whole genome shotgun (WGS) entry which is preliminary data.</text>
</comment>
<protein>
    <submittedName>
        <fullName evidence="3">Uncharacterized protein</fullName>
    </submittedName>
</protein>
<feature type="coiled-coil region" evidence="1">
    <location>
        <begin position="248"/>
        <end position="289"/>
    </location>
</feature>
<reference evidence="3" key="1">
    <citation type="submission" date="2022-11" db="EMBL/GenBank/DDBJ databases">
        <authorList>
            <person name="Hyden B.L."/>
            <person name="Feng K."/>
            <person name="Yates T."/>
            <person name="Jawdy S."/>
            <person name="Smart L.B."/>
            <person name="Muchero W."/>
        </authorList>
    </citation>
    <scope>NUCLEOTIDE SEQUENCE</scope>
    <source>
        <tissue evidence="3">Shoot tip</tissue>
    </source>
</reference>